<name>A0A5N6ML07_9ASTR</name>
<protein>
    <submittedName>
        <fullName evidence="2">Uncharacterized protein</fullName>
    </submittedName>
</protein>
<keyword evidence="3" id="KW-1185">Reference proteome</keyword>
<accession>A0A5N6ML07</accession>
<feature type="compositionally biased region" description="Basic and acidic residues" evidence="1">
    <location>
        <begin position="53"/>
        <end position="82"/>
    </location>
</feature>
<feature type="compositionally biased region" description="Polar residues" evidence="1">
    <location>
        <begin position="38"/>
        <end position="51"/>
    </location>
</feature>
<dbReference type="AlphaFoldDB" id="A0A5N6ML07"/>
<dbReference type="OrthoDB" id="1702799at2759"/>
<dbReference type="EMBL" id="SZYD01000015">
    <property type="protein sequence ID" value="KAD3640766.1"/>
    <property type="molecule type" value="Genomic_DNA"/>
</dbReference>
<feature type="compositionally biased region" description="Basic and acidic residues" evidence="1">
    <location>
        <begin position="110"/>
        <end position="129"/>
    </location>
</feature>
<dbReference type="PANTHER" id="PTHR36410">
    <property type="entry name" value="EXPRESSED PROTEIN"/>
    <property type="match status" value="1"/>
</dbReference>
<evidence type="ECO:0000256" key="1">
    <source>
        <dbReference type="SAM" id="MobiDB-lite"/>
    </source>
</evidence>
<dbReference type="PANTHER" id="PTHR36410:SF4">
    <property type="entry name" value="DEHYDRIN"/>
    <property type="match status" value="1"/>
</dbReference>
<proteinExistence type="predicted"/>
<dbReference type="Proteomes" id="UP000326396">
    <property type="component" value="Linkage Group LG5"/>
</dbReference>
<reference evidence="2 3" key="1">
    <citation type="submission" date="2019-05" db="EMBL/GenBank/DDBJ databases">
        <title>Mikania micrantha, genome provides insights into the molecular mechanism of rapid growth.</title>
        <authorList>
            <person name="Liu B."/>
        </authorList>
    </citation>
    <scope>NUCLEOTIDE SEQUENCE [LARGE SCALE GENOMIC DNA]</scope>
    <source>
        <strain evidence="2">NLD-2019</strain>
        <tissue evidence="2">Leaf</tissue>
    </source>
</reference>
<sequence length="129" mass="14180">MFSIIRSVSVHTKPTGSLIFTASHNVAGNIPPVIGNVKSHQSSYSSGSPTSMDKIKHTQEPTEKGDVMSRSFEDEYTTRSDEEGFGGCFSGNNSLSGREQEKLVYANSPEYDKKTQDGDEPKREKDKSD</sequence>
<evidence type="ECO:0000313" key="3">
    <source>
        <dbReference type="Proteomes" id="UP000326396"/>
    </source>
</evidence>
<gene>
    <name evidence="2" type="ORF">E3N88_29989</name>
</gene>
<organism evidence="2 3">
    <name type="scientific">Mikania micrantha</name>
    <name type="common">bitter vine</name>
    <dbReference type="NCBI Taxonomy" id="192012"/>
    <lineage>
        <taxon>Eukaryota</taxon>
        <taxon>Viridiplantae</taxon>
        <taxon>Streptophyta</taxon>
        <taxon>Embryophyta</taxon>
        <taxon>Tracheophyta</taxon>
        <taxon>Spermatophyta</taxon>
        <taxon>Magnoliopsida</taxon>
        <taxon>eudicotyledons</taxon>
        <taxon>Gunneridae</taxon>
        <taxon>Pentapetalae</taxon>
        <taxon>asterids</taxon>
        <taxon>campanulids</taxon>
        <taxon>Asterales</taxon>
        <taxon>Asteraceae</taxon>
        <taxon>Asteroideae</taxon>
        <taxon>Heliantheae alliance</taxon>
        <taxon>Eupatorieae</taxon>
        <taxon>Mikania</taxon>
    </lineage>
</organism>
<evidence type="ECO:0000313" key="2">
    <source>
        <dbReference type="EMBL" id="KAD3640766.1"/>
    </source>
</evidence>
<comment type="caution">
    <text evidence="2">The sequence shown here is derived from an EMBL/GenBank/DDBJ whole genome shotgun (WGS) entry which is preliminary data.</text>
</comment>
<feature type="region of interest" description="Disordered" evidence="1">
    <location>
        <begin position="33"/>
        <end position="129"/>
    </location>
</feature>